<evidence type="ECO:0000313" key="16">
    <source>
        <dbReference type="EMBL" id="ETR71526.1"/>
    </source>
</evidence>
<evidence type="ECO:0000256" key="10">
    <source>
        <dbReference type="ARBA" id="ARBA00023152"/>
    </source>
</evidence>
<proteinExistence type="inferred from homology"/>
<comment type="catalytic activity">
    <reaction evidence="13">
        <text>pyruvate + ATP = phosphoenolpyruvate + ADP + H(+)</text>
        <dbReference type="Rhea" id="RHEA:18157"/>
        <dbReference type="ChEBI" id="CHEBI:15361"/>
        <dbReference type="ChEBI" id="CHEBI:15378"/>
        <dbReference type="ChEBI" id="CHEBI:30616"/>
        <dbReference type="ChEBI" id="CHEBI:58702"/>
        <dbReference type="ChEBI" id="CHEBI:456216"/>
        <dbReference type="EC" id="2.7.1.40"/>
    </reaction>
</comment>
<evidence type="ECO:0000256" key="5">
    <source>
        <dbReference type="ARBA" id="ARBA00022723"/>
    </source>
</evidence>
<dbReference type="PRINTS" id="PR01050">
    <property type="entry name" value="PYRUVTKNASE"/>
</dbReference>
<keyword evidence="5" id="KW-0479">Metal-binding</keyword>
<evidence type="ECO:0000256" key="13">
    <source>
        <dbReference type="RuleBase" id="RU000504"/>
    </source>
</evidence>
<evidence type="ECO:0000259" key="14">
    <source>
        <dbReference type="Pfam" id="PF00224"/>
    </source>
</evidence>
<evidence type="ECO:0000259" key="15">
    <source>
        <dbReference type="Pfam" id="PF02887"/>
    </source>
</evidence>
<evidence type="ECO:0000256" key="6">
    <source>
        <dbReference type="ARBA" id="ARBA00022741"/>
    </source>
</evidence>
<keyword evidence="10 13" id="KW-0324">Glycolysis</keyword>
<evidence type="ECO:0000256" key="8">
    <source>
        <dbReference type="ARBA" id="ARBA00022840"/>
    </source>
</evidence>
<dbReference type="NCBIfam" id="TIGR01064">
    <property type="entry name" value="pyruv_kin"/>
    <property type="match status" value="1"/>
</dbReference>
<dbReference type="InterPro" id="IPR015806">
    <property type="entry name" value="Pyrv_Knase_insert_dom_sf"/>
</dbReference>
<dbReference type="SUPFAM" id="SSF52935">
    <property type="entry name" value="PK C-terminal domain-like"/>
    <property type="match status" value="1"/>
</dbReference>
<organism evidence="16 17">
    <name type="scientific">Candidatus Magnetoglobus multicellularis str. Araruama</name>
    <dbReference type="NCBI Taxonomy" id="890399"/>
    <lineage>
        <taxon>Bacteria</taxon>
        <taxon>Pseudomonadati</taxon>
        <taxon>Thermodesulfobacteriota</taxon>
        <taxon>Desulfobacteria</taxon>
        <taxon>Desulfobacterales</taxon>
        <taxon>Desulfobacteraceae</taxon>
        <taxon>Candidatus Magnetoglobus</taxon>
    </lineage>
</organism>
<dbReference type="Gene3D" id="3.40.1380.20">
    <property type="entry name" value="Pyruvate kinase, C-terminal domain"/>
    <property type="match status" value="1"/>
</dbReference>
<evidence type="ECO:0000256" key="9">
    <source>
        <dbReference type="ARBA" id="ARBA00022842"/>
    </source>
</evidence>
<dbReference type="EC" id="2.7.1.40" evidence="3 12"/>
<accession>A0A1V1P9U1</accession>
<dbReference type="InterPro" id="IPR036918">
    <property type="entry name" value="Pyrv_Knase_C_sf"/>
</dbReference>
<dbReference type="Pfam" id="PF00224">
    <property type="entry name" value="PK"/>
    <property type="match status" value="1"/>
</dbReference>
<dbReference type="NCBIfam" id="NF004491">
    <property type="entry name" value="PRK05826.1"/>
    <property type="match status" value="1"/>
</dbReference>
<evidence type="ECO:0000256" key="3">
    <source>
        <dbReference type="ARBA" id="ARBA00012142"/>
    </source>
</evidence>
<comment type="similarity">
    <text evidence="2 13">Belongs to the pyruvate kinase family.</text>
</comment>
<dbReference type="GO" id="GO:0000287">
    <property type="term" value="F:magnesium ion binding"/>
    <property type="evidence" value="ECO:0007669"/>
    <property type="project" value="UniProtKB-UniRule"/>
</dbReference>
<evidence type="ECO:0000256" key="1">
    <source>
        <dbReference type="ARBA" id="ARBA00004997"/>
    </source>
</evidence>
<evidence type="ECO:0000256" key="2">
    <source>
        <dbReference type="ARBA" id="ARBA00008663"/>
    </source>
</evidence>
<dbReference type="GO" id="GO:0004743">
    <property type="term" value="F:pyruvate kinase activity"/>
    <property type="evidence" value="ECO:0007669"/>
    <property type="project" value="UniProtKB-UniRule"/>
</dbReference>
<dbReference type="AlphaFoldDB" id="A0A1V1P9U1"/>
<dbReference type="InterPro" id="IPR040442">
    <property type="entry name" value="Pyrv_kinase-like_dom_sf"/>
</dbReference>
<dbReference type="SUPFAM" id="SSF51621">
    <property type="entry name" value="Phosphoenolpyruvate/pyruvate domain"/>
    <property type="match status" value="1"/>
</dbReference>
<keyword evidence="8" id="KW-0067">ATP-binding</keyword>
<dbReference type="UniPathway" id="UPA00109">
    <property type="reaction ID" value="UER00188"/>
</dbReference>
<dbReference type="Pfam" id="PF02887">
    <property type="entry name" value="PK_C"/>
    <property type="match status" value="1"/>
</dbReference>
<dbReference type="SUPFAM" id="SSF50800">
    <property type="entry name" value="PK beta-barrel domain-like"/>
    <property type="match status" value="1"/>
</dbReference>
<feature type="domain" description="Pyruvate kinase C-terminal" evidence="15">
    <location>
        <begin position="362"/>
        <end position="471"/>
    </location>
</feature>
<dbReference type="PANTHER" id="PTHR11817">
    <property type="entry name" value="PYRUVATE KINASE"/>
    <property type="match status" value="1"/>
</dbReference>
<feature type="domain" description="Pyruvate kinase barrel" evidence="14">
    <location>
        <begin position="6"/>
        <end position="322"/>
    </location>
</feature>
<dbReference type="FunFam" id="2.40.33.10:FF:000001">
    <property type="entry name" value="Pyruvate kinase"/>
    <property type="match status" value="1"/>
</dbReference>
<evidence type="ECO:0000256" key="11">
    <source>
        <dbReference type="ARBA" id="ARBA00023317"/>
    </source>
</evidence>
<comment type="pathway">
    <text evidence="1 13">Carbohydrate degradation; glycolysis; pyruvate from D-glyceraldehyde 3-phosphate: step 5/5.</text>
</comment>
<protein>
    <recommendedName>
        <fullName evidence="3 12">Pyruvate kinase</fullName>
        <ecNumber evidence="3 12">2.7.1.40</ecNumber>
    </recommendedName>
</protein>
<comment type="caution">
    <text evidence="16">The sequence shown here is derived from an EMBL/GenBank/DDBJ whole genome shotgun (WGS) entry which is preliminary data.</text>
</comment>
<dbReference type="InterPro" id="IPR015795">
    <property type="entry name" value="Pyrv_Knase_C"/>
</dbReference>
<keyword evidence="9 13" id="KW-0460">Magnesium</keyword>
<dbReference type="InterPro" id="IPR015813">
    <property type="entry name" value="Pyrv/PenolPyrv_kinase-like_dom"/>
</dbReference>
<evidence type="ECO:0000256" key="4">
    <source>
        <dbReference type="ARBA" id="ARBA00022679"/>
    </source>
</evidence>
<gene>
    <name evidence="16" type="ORF">OMM_02423</name>
</gene>
<dbReference type="GO" id="GO:0030955">
    <property type="term" value="F:potassium ion binding"/>
    <property type="evidence" value="ECO:0007669"/>
    <property type="project" value="UniProtKB-UniRule"/>
</dbReference>
<dbReference type="GO" id="GO:0005524">
    <property type="term" value="F:ATP binding"/>
    <property type="evidence" value="ECO:0007669"/>
    <property type="project" value="UniProtKB-KW"/>
</dbReference>
<evidence type="ECO:0000256" key="7">
    <source>
        <dbReference type="ARBA" id="ARBA00022777"/>
    </source>
</evidence>
<dbReference type="Proteomes" id="UP000189670">
    <property type="component" value="Unassembled WGS sequence"/>
</dbReference>
<sequence length="480" mass="52973">MLSITQSKIICTMGPSCHTPEQIRCLADLGMDCTRINFSHGTHEEKIQIFENVRTADDRLAILCDIQGPKIRIGKVEGSGILLKQGHTITVTTDPVEGNKDIINISYEKLPQEASLGDLIYINDGLVCLKIKKIQDNNLLCDILTGGFISTKKGVNLPSTQISLTVPTEKDIDDLKLIARLDPEYVAISFVNDANDIATIRKILADAGNPTIKLIAKIERPFALVNFDEILAESDGIMIARGDLGVEIAPEDVQPVQKELIRKCNIAGKPVIVATQMLESMTHAPTPTRAEVSDVYNAIDDGADAVMLSAETASGKYPEKAVGMMERIIRSAETHMTHADPDDLDSPDRTHSELIGHLVFSACKDLCENASGKIICLTKSGYSARMISKYRPYFGMFGITDTKKAARVMRMTWGVEPVVLPQLETVTANIDRIRLAADECYKRNFIGKDEKVIVTGNHFFNFQQETNMLCIYDLKDILSE</sequence>
<dbReference type="InterPro" id="IPR015793">
    <property type="entry name" value="Pyrv_Knase_brl"/>
</dbReference>
<dbReference type="InterPro" id="IPR001697">
    <property type="entry name" value="Pyr_Knase"/>
</dbReference>
<keyword evidence="7 13" id="KW-0418">Kinase</keyword>
<reference evidence="17" key="1">
    <citation type="submission" date="2012-11" db="EMBL/GenBank/DDBJ databases">
        <authorList>
            <person name="Lucero-Rivera Y.E."/>
            <person name="Tovar-Ramirez D."/>
        </authorList>
    </citation>
    <scope>NUCLEOTIDE SEQUENCE [LARGE SCALE GENOMIC DNA]</scope>
    <source>
        <strain evidence="17">Araruama</strain>
    </source>
</reference>
<evidence type="ECO:0000313" key="17">
    <source>
        <dbReference type="Proteomes" id="UP000189670"/>
    </source>
</evidence>
<dbReference type="EMBL" id="ATBP01000257">
    <property type="protein sequence ID" value="ETR71526.1"/>
    <property type="molecule type" value="Genomic_DNA"/>
</dbReference>
<keyword evidence="4 13" id="KW-0808">Transferase</keyword>
<evidence type="ECO:0000256" key="12">
    <source>
        <dbReference type="NCBIfam" id="TIGR01064"/>
    </source>
</evidence>
<name>A0A1V1P9U1_9BACT</name>
<keyword evidence="11 16" id="KW-0670">Pyruvate</keyword>
<dbReference type="Gene3D" id="2.40.33.10">
    <property type="entry name" value="PK beta-barrel domain-like"/>
    <property type="match status" value="1"/>
</dbReference>
<dbReference type="Gene3D" id="3.20.20.60">
    <property type="entry name" value="Phosphoenolpyruvate-binding domains"/>
    <property type="match status" value="1"/>
</dbReference>
<keyword evidence="6" id="KW-0547">Nucleotide-binding</keyword>
<dbReference type="GO" id="GO:0016301">
    <property type="term" value="F:kinase activity"/>
    <property type="evidence" value="ECO:0007669"/>
    <property type="project" value="UniProtKB-KW"/>
</dbReference>
<dbReference type="InterPro" id="IPR011037">
    <property type="entry name" value="Pyrv_Knase-like_insert_dom_sf"/>
</dbReference>